<protein>
    <submittedName>
        <fullName evidence="1">Uncharacterized protein</fullName>
    </submittedName>
</protein>
<comment type="caution">
    <text evidence="1">The sequence shown here is derived from an EMBL/GenBank/DDBJ whole genome shotgun (WGS) entry which is preliminary data.</text>
</comment>
<evidence type="ECO:0000313" key="1">
    <source>
        <dbReference type="EMBL" id="MBB4867147.1"/>
    </source>
</evidence>
<proteinExistence type="predicted"/>
<evidence type="ECO:0000313" key="2">
    <source>
        <dbReference type="Proteomes" id="UP000566995"/>
    </source>
</evidence>
<dbReference type="Proteomes" id="UP000566995">
    <property type="component" value="Unassembled WGS sequence"/>
</dbReference>
<sequence>MVHPHAIPNLLACEAFEFCTQLLREDLFHVLDDVVIVQAKRVQVNGVIRTFTIYTISVYGELYGTL</sequence>
<accession>A0A7W7KQI8</accession>
<dbReference type="AlphaFoldDB" id="A0A7W7KQI8"/>
<gene>
    <name evidence="1" type="ORF">HNP46_006058</name>
</gene>
<name>A0A7W7KQI8_PSENT</name>
<reference evidence="1 2" key="1">
    <citation type="submission" date="2020-08" db="EMBL/GenBank/DDBJ databases">
        <title>Functional genomics of gut bacteria from endangered species of beetles.</title>
        <authorList>
            <person name="Carlos-Shanley C."/>
        </authorList>
    </citation>
    <scope>NUCLEOTIDE SEQUENCE [LARGE SCALE GENOMIC DNA]</scope>
    <source>
        <strain evidence="1 2">S00179</strain>
    </source>
</reference>
<dbReference type="EMBL" id="JACHLI010000036">
    <property type="protein sequence ID" value="MBB4867147.1"/>
    <property type="molecule type" value="Genomic_DNA"/>
</dbReference>
<organism evidence="1 2">
    <name type="scientific">Pseudomonas nitroreducens</name>
    <dbReference type="NCBI Taxonomy" id="46680"/>
    <lineage>
        <taxon>Bacteria</taxon>
        <taxon>Pseudomonadati</taxon>
        <taxon>Pseudomonadota</taxon>
        <taxon>Gammaproteobacteria</taxon>
        <taxon>Pseudomonadales</taxon>
        <taxon>Pseudomonadaceae</taxon>
        <taxon>Pseudomonas</taxon>
    </lineage>
</organism>